<accession>A0AAD9A3W5</accession>
<comment type="caution">
    <text evidence="2">The sequence shown here is derived from an EMBL/GenBank/DDBJ whole genome shotgun (WGS) entry which is preliminary data.</text>
</comment>
<evidence type="ECO:0000256" key="1">
    <source>
        <dbReference type="SAM" id="MobiDB-lite"/>
    </source>
</evidence>
<dbReference type="Proteomes" id="UP001243330">
    <property type="component" value="Unassembled WGS sequence"/>
</dbReference>
<reference evidence="2" key="1">
    <citation type="submission" date="2023-01" db="EMBL/GenBank/DDBJ databases">
        <title>Colletotrichum chrysophilum M932 genome sequence.</title>
        <authorList>
            <person name="Baroncelli R."/>
        </authorList>
    </citation>
    <scope>NUCLEOTIDE SEQUENCE</scope>
    <source>
        <strain evidence="2">M932</strain>
    </source>
</reference>
<keyword evidence="3" id="KW-1185">Reference proteome</keyword>
<proteinExistence type="predicted"/>
<evidence type="ECO:0000313" key="3">
    <source>
        <dbReference type="Proteomes" id="UP001243330"/>
    </source>
</evidence>
<feature type="region of interest" description="Disordered" evidence="1">
    <location>
        <begin position="170"/>
        <end position="213"/>
    </location>
</feature>
<gene>
    <name evidence="2" type="ORF">CCHR01_16716</name>
</gene>
<feature type="compositionally biased region" description="Basic and acidic residues" evidence="1">
    <location>
        <begin position="189"/>
        <end position="201"/>
    </location>
</feature>
<protein>
    <submittedName>
        <fullName evidence="2">Uncharacterized protein</fullName>
    </submittedName>
</protein>
<dbReference type="EMBL" id="JAQOWY010000542">
    <property type="protein sequence ID" value="KAK1840650.1"/>
    <property type="molecule type" value="Genomic_DNA"/>
</dbReference>
<evidence type="ECO:0000313" key="2">
    <source>
        <dbReference type="EMBL" id="KAK1840650.1"/>
    </source>
</evidence>
<sequence>MIVNGSGDSRTERKPRSAGGNAVVSAVEDEQSSFCVSVQHETEAGGAVGRGRGRKKEAEETGDGGGPKGKTKEDEKCDQLREVNDRWWVLAAIIKTGVEVVGAGGKRKSGRRQFPVACVCVGIAPSAGLKTEEDQKTGDFLEPRNWREEPGDWFTETRRLCSARWTFQRNRQKRNECSTYDDGQGGPDMEQREQQNEEPKLPRGGAADDDSWD</sequence>
<dbReference type="AlphaFoldDB" id="A0AAD9A3W5"/>
<organism evidence="2 3">
    <name type="scientific">Colletotrichum chrysophilum</name>
    <dbReference type="NCBI Taxonomy" id="1836956"/>
    <lineage>
        <taxon>Eukaryota</taxon>
        <taxon>Fungi</taxon>
        <taxon>Dikarya</taxon>
        <taxon>Ascomycota</taxon>
        <taxon>Pezizomycotina</taxon>
        <taxon>Sordariomycetes</taxon>
        <taxon>Hypocreomycetidae</taxon>
        <taxon>Glomerellales</taxon>
        <taxon>Glomerellaceae</taxon>
        <taxon>Colletotrichum</taxon>
        <taxon>Colletotrichum gloeosporioides species complex</taxon>
    </lineage>
</organism>
<feature type="region of interest" description="Disordered" evidence="1">
    <location>
        <begin position="1"/>
        <end position="78"/>
    </location>
</feature>
<name>A0AAD9A3W5_9PEZI</name>